<gene>
    <name evidence="3" type="ORF">FEHR0123_LOCUS4939</name>
</gene>
<dbReference type="PANTHER" id="PTHR10602:SF0">
    <property type="entry name" value="EUKARYOTIC TRANSLATION INITIATION FACTOR 2 SUBUNIT 1"/>
    <property type="match status" value="1"/>
</dbReference>
<evidence type="ECO:0000313" key="3">
    <source>
        <dbReference type="EMBL" id="CAE0310023.1"/>
    </source>
</evidence>
<dbReference type="InterPro" id="IPR011488">
    <property type="entry name" value="TIF_2_asu"/>
</dbReference>
<dbReference type="GO" id="GO:0005850">
    <property type="term" value="C:eukaryotic translation initiation factor 2 complex"/>
    <property type="evidence" value="ECO:0007669"/>
    <property type="project" value="TreeGrafter"/>
</dbReference>
<evidence type="ECO:0000256" key="2">
    <source>
        <dbReference type="SAM" id="MobiDB-lite"/>
    </source>
</evidence>
<dbReference type="EMBL" id="HBIE01015974">
    <property type="protein sequence ID" value="CAE0310023.1"/>
    <property type="molecule type" value="Transcribed_RNA"/>
</dbReference>
<dbReference type="PANTHER" id="PTHR10602">
    <property type="entry name" value="EUKARYOTIC TRANSLATION INITIATION FACTOR 2 SUBUNIT 1"/>
    <property type="match status" value="1"/>
</dbReference>
<dbReference type="AlphaFoldDB" id="A0A7S3I020"/>
<dbReference type="GO" id="GO:0003743">
    <property type="term" value="F:translation initiation factor activity"/>
    <property type="evidence" value="ECO:0007669"/>
    <property type="project" value="InterPro"/>
</dbReference>
<dbReference type="GO" id="GO:0043022">
    <property type="term" value="F:ribosome binding"/>
    <property type="evidence" value="ECO:0007669"/>
    <property type="project" value="TreeGrafter"/>
</dbReference>
<accession>A0A7S3I020</accession>
<protein>
    <recommendedName>
        <fullName evidence="4">Eukaryotic translation initiation factor 2 alpha subunit</fullName>
    </recommendedName>
</protein>
<reference evidence="3" key="1">
    <citation type="submission" date="2021-01" db="EMBL/GenBank/DDBJ databases">
        <authorList>
            <person name="Corre E."/>
            <person name="Pelletier E."/>
            <person name="Niang G."/>
            <person name="Scheremetjew M."/>
            <person name="Finn R."/>
            <person name="Kale V."/>
            <person name="Holt S."/>
            <person name="Cochrane G."/>
            <person name="Meng A."/>
            <person name="Brown T."/>
            <person name="Cohen L."/>
        </authorList>
    </citation>
    <scope>NUCLEOTIDE SEQUENCE</scope>
    <source>
        <strain evidence="3">Fehren 1</strain>
    </source>
</reference>
<name>A0A7S3I020_9SPIT</name>
<sequence>MYIDLSKKSLMPDSLDEANKRWKKSKKVHEIMFEVAMKLKTPIEQLYEAWGWELYENCGFEHALDAMRVAMQDPDLVFPKINISEDHKEKLLSTLHRKLTVNPFKIRVDFSLTCTGYDGVEAIREALLTAKHEVNDETWQLEFKMIAPPHYKCEVVTHNRSEGEAKLEQALEVIKRVMKVYKGQFKQESGPQVIGTNSNETDVAELMAQAAATRGNEDGSDEEESNEEGMGDIDLNDNNVAEEDDDEEEEKKE</sequence>
<proteinExistence type="predicted"/>
<dbReference type="SUPFAM" id="SSF116742">
    <property type="entry name" value="eIF2alpha middle domain-like"/>
    <property type="match status" value="1"/>
</dbReference>
<dbReference type="InterPro" id="IPR024054">
    <property type="entry name" value="TIF2_asu_middle_sf"/>
</dbReference>
<feature type="region of interest" description="Disordered" evidence="2">
    <location>
        <begin position="209"/>
        <end position="253"/>
    </location>
</feature>
<dbReference type="Pfam" id="PF07541">
    <property type="entry name" value="EIF_2_alpha"/>
    <property type="match status" value="1"/>
</dbReference>
<evidence type="ECO:0000256" key="1">
    <source>
        <dbReference type="ARBA" id="ARBA00022917"/>
    </source>
</evidence>
<dbReference type="GO" id="GO:0033290">
    <property type="term" value="C:eukaryotic 48S preinitiation complex"/>
    <property type="evidence" value="ECO:0007669"/>
    <property type="project" value="TreeGrafter"/>
</dbReference>
<keyword evidence="1" id="KW-0648">Protein biosynthesis</keyword>
<organism evidence="3">
    <name type="scientific">Favella ehrenbergii</name>
    <dbReference type="NCBI Taxonomy" id="182087"/>
    <lineage>
        <taxon>Eukaryota</taxon>
        <taxon>Sar</taxon>
        <taxon>Alveolata</taxon>
        <taxon>Ciliophora</taxon>
        <taxon>Intramacronucleata</taxon>
        <taxon>Spirotrichea</taxon>
        <taxon>Choreotrichia</taxon>
        <taxon>Tintinnida</taxon>
        <taxon>Xystonellidae</taxon>
        <taxon>Favella</taxon>
    </lineage>
</organism>
<dbReference type="Gene3D" id="1.10.150.190">
    <property type="entry name" value="Translation initiation factor 2, subunit 1, domain 2"/>
    <property type="match status" value="1"/>
</dbReference>
<feature type="compositionally biased region" description="Acidic residues" evidence="2">
    <location>
        <begin position="218"/>
        <end position="253"/>
    </location>
</feature>
<dbReference type="GO" id="GO:0003723">
    <property type="term" value="F:RNA binding"/>
    <property type="evidence" value="ECO:0007669"/>
    <property type="project" value="InterPro"/>
</dbReference>
<dbReference type="Gene3D" id="3.30.70.1130">
    <property type="entry name" value="EIF_2_alpha"/>
    <property type="match status" value="1"/>
</dbReference>
<evidence type="ECO:0008006" key="4">
    <source>
        <dbReference type="Google" id="ProtNLM"/>
    </source>
</evidence>
<dbReference type="InterPro" id="IPR024055">
    <property type="entry name" value="TIF2_asu_C"/>
</dbReference>
<dbReference type="SUPFAM" id="SSF110993">
    <property type="entry name" value="eIF-2-alpha, C-terminal domain"/>
    <property type="match status" value="1"/>
</dbReference>